<feature type="non-terminal residue" evidence="3">
    <location>
        <position position="1"/>
    </location>
</feature>
<evidence type="ECO:0000259" key="2">
    <source>
        <dbReference type="PROSITE" id="PS50015"/>
    </source>
</evidence>
<evidence type="ECO:0000313" key="4">
    <source>
        <dbReference type="Proteomes" id="UP000681720"/>
    </source>
</evidence>
<accession>A0A8S2RZM8</accession>
<feature type="domain" description="Saposin B-type" evidence="2">
    <location>
        <begin position="389"/>
        <end position="468"/>
    </location>
</feature>
<dbReference type="GO" id="GO:0009104">
    <property type="term" value="P:lipopolysaccharide catabolic process"/>
    <property type="evidence" value="ECO:0007669"/>
    <property type="project" value="TreeGrafter"/>
</dbReference>
<dbReference type="InterPro" id="IPR039676">
    <property type="entry name" value="AOAH"/>
</dbReference>
<dbReference type="AlphaFoldDB" id="A0A8S2RZM8"/>
<dbReference type="InterPro" id="IPR008139">
    <property type="entry name" value="SaposinB_dom"/>
</dbReference>
<protein>
    <recommendedName>
        <fullName evidence="2">Saposin B-type domain-containing protein</fullName>
    </recommendedName>
</protein>
<keyword evidence="1" id="KW-1015">Disulfide bond</keyword>
<dbReference type="PROSITE" id="PS50015">
    <property type="entry name" value="SAP_B"/>
    <property type="match status" value="1"/>
</dbReference>
<dbReference type="PANTHER" id="PTHR15010">
    <property type="entry name" value="ACYLOXYACYL HYDROLASE"/>
    <property type="match status" value="1"/>
</dbReference>
<evidence type="ECO:0000256" key="1">
    <source>
        <dbReference type="ARBA" id="ARBA00023157"/>
    </source>
</evidence>
<dbReference type="Pfam" id="PF11617">
    <property type="entry name" value="Cu-binding_MopE"/>
    <property type="match status" value="2"/>
</dbReference>
<dbReference type="InterPro" id="IPR048593">
    <property type="entry name" value="AOAH_Saposin_N"/>
</dbReference>
<dbReference type="GO" id="GO:0005509">
    <property type="term" value="F:calcium ion binding"/>
    <property type="evidence" value="ECO:0007669"/>
    <property type="project" value="TreeGrafter"/>
</dbReference>
<proteinExistence type="predicted"/>
<dbReference type="InterPro" id="IPR001087">
    <property type="entry name" value="GDSL"/>
</dbReference>
<dbReference type="SUPFAM" id="SSF52266">
    <property type="entry name" value="SGNH hydrolase"/>
    <property type="match status" value="2"/>
</dbReference>
<dbReference type="InterPro" id="IPR011001">
    <property type="entry name" value="Saposin-like"/>
</dbReference>
<dbReference type="Pfam" id="PF00657">
    <property type="entry name" value="Lipase_GDSL"/>
    <property type="match status" value="2"/>
</dbReference>
<dbReference type="PANTHER" id="PTHR15010:SF0">
    <property type="entry name" value="ACYLOXYACYL HYDROLASE"/>
    <property type="match status" value="1"/>
</dbReference>
<dbReference type="InterPro" id="IPR021655">
    <property type="entry name" value="Put_metal-bd"/>
</dbReference>
<sequence>SEPTLRGSSWRGKDCNDFSSEIHPGVRVFDGDTLADHNCNGIYGTNSATERPWEEEFCNETQRLGIAVLGDSISAHFHIPEQWLDAKQFSPEAFEHTMFIIENELDWPQLSAVTGHLNVSWPNIEGPTRSLYARLFELDHCNHRDYQNIAVNGADSKDIIKIATSLRRNQQKDVPLLVIYSLVGNDVCNGHANTTADMTTVEEMYENIYNGLTYLDTVLPKGSHVLTTGLANGSVLYQLLHDRIHPFGRAGTPFTYRQIYDYLSCLQISPCNGWLTSNDTLRAFTTERAMQLSVAVRNATFAYSPKNFDVGYMDFPFDQVFQAWIAQGGEPWQLLESIDGFHTNQYGNAGLSDAFWSWIQTNKPQCLLLIIGLPSIECRFMNGMYSVNGGTNCATCTILLGIVDHLAIVYNESAAQALEHLCSFLPDEYQMYCKTAVDFLGPIIIDGFIKGDNPDVICHGLTLCSDDPGQAKCRIYPSKSTAADAENALKLRERHPDLSLHLSKIKICQIPGIAEICKILENAFNNHIPAVDLDNDKFGTEPTLRGSSWRGKDCNDFSSQVYPGAQSVDGDSVIDHNCNGIYGLDSTTGQAWETEFCNDTQRLGIAVLGDSISAHFHLPEQWLDAKQLSTAVFQHLTFILENELDWPQLSASTGHLNVSWPNIEGQTRSLYARLFDLDHCNHRDYQNIAVNGARSGSMTDIMKALARHPKNDVPLLVIYSLVGNDVCNGHPDTIDHMTTVAEMTKNVFTTLQYLDTVLPKGSHVLTTGLANGSFLYALLHDRIHPFGRVGPPVSYPQIYDYLSCLQISPCNGWMTSNDTLRDLTTQRAVELSAAIKNVSFTYQPTQYDIDYLDFPFDEVIQEWIAQGGEPWQLIESVDGFHINQYGHALVSDVLWSWLQKNRPQWIPPLNPHNADIERVFKDQGGYD</sequence>
<dbReference type="Gene3D" id="3.40.50.1110">
    <property type="entry name" value="SGNH hydrolase"/>
    <property type="match status" value="2"/>
</dbReference>
<dbReference type="Proteomes" id="UP000681720">
    <property type="component" value="Unassembled WGS sequence"/>
</dbReference>
<reference evidence="3" key="1">
    <citation type="submission" date="2021-02" db="EMBL/GenBank/DDBJ databases">
        <authorList>
            <person name="Nowell W R."/>
        </authorList>
    </citation>
    <scope>NUCLEOTIDE SEQUENCE</scope>
</reference>
<gene>
    <name evidence="3" type="ORF">GIL414_LOCUS21521</name>
</gene>
<dbReference type="EMBL" id="CAJOBJ010018569">
    <property type="protein sequence ID" value="CAF4198689.1"/>
    <property type="molecule type" value="Genomic_DNA"/>
</dbReference>
<dbReference type="SMART" id="SM00741">
    <property type="entry name" value="SapB"/>
    <property type="match status" value="1"/>
</dbReference>
<dbReference type="GO" id="GO:0050528">
    <property type="term" value="F:acyloxyacyl hydrolase activity"/>
    <property type="evidence" value="ECO:0007669"/>
    <property type="project" value="InterPro"/>
</dbReference>
<organism evidence="3 4">
    <name type="scientific">Rotaria magnacalcarata</name>
    <dbReference type="NCBI Taxonomy" id="392030"/>
    <lineage>
        <taxon>Eukaryota</taxon>
        <taxon>Metazoa</taxon>
        <taxon>Spiralia</taxon>
        <taxon>Gnathifera</taxon>
        <taxon>Rotifera</taxon>
        <taxon>Eurotatoria</taxon>
        <taxon>Bdelloidea</taxon>
        <taxon>Philodinida</taxon>
        <taxon>Philodinidae</taxon>
        <taxon>Rotaria</taxon>
    </lineage>
</organism>
<evidence type="ECO:0000313" key="3">
    <source>
        <dbReference type="EMBL" id="CAF4198689.1"/>
    </source>
</evidence>
<name>A0A8S2RZM8_9BILA</name>
<dbReference type="InterPro" id="IPR036514">
    <property type="entry name" value="SGNH_hydro_sf"/>
</dbReference>
<dbReference type="SUPFAM" id="SSF47862">
    <property type="entry name" value="Saposin"/>
    <property type="match status" value="1"/>
</dbReference>
<dbReference type="Pfam" id="PF20825">
    <property type="entry name" value="Saposin"/>
    <property type="match status" value="1"/>
</dbReference>
<dbReference type="Gene3D" id="1.10.225.10">
    <property type="entry name" value="Saposin-like"/>
    <property type="match status" value="1"/>
</dbReference>
<comment type="caution">
    <text evidence="3">The sequence shown here is derived from an EMBL/GenBank/DDBJ whole genome shotgun (WGS) entry which is preliminary data.</text>
</comment>